<dbReference type="OrthoDB" id="63519at2"/>
<protein>
    <submittedName>
        <fullName evidence="2">Alpha/beta hydrolase family protein</fullName>
    </submittedName>
</protein>
<dbReference type="InterPro" id="IPR029058">
    <property type="entry name" value="AB_hydrolase_fold"/>
</dbReference>
<gene>
    <name evidence="2" type="ORF">SAMN05660642_04462</name>
</gene>
<evidence type="ECO:0000313" key="3">
    <source>
        <dbReference type="Proteomes" id="UP000198680"/>
    </source>
</evidence>
<dbReference type="STRING" id="1137991.SAMN05660642_04462"/>
<organism evidence="2 3">
    <name type="scientific">Geodermatophilus siccatus</name>
    <dbReference type="NCBI Taxonomy" id="1137991"/>
    <lineage>
        <taxon>Bacteria</taxon>
        <taxon>Bacillati</taxon>
        <taxon>Actinomycetota</taxon>
        <taxon>Actinomycetes</taxon>
        <taxon>Geodermatophilales</taxon>
        <taxon>Geodermatophilaceae</taxon>
        <taxon>Geodermatophilus</taxon>
    </lineage>
</organism>
<keyword evidence="2" id="KW-0378">Hydrolase</keyword>
<dbReference type="SUPFAM" id="SSF53474">
    <property type="entry name" value="alpha/beta-Hydrolases"/>
    <property type="match status" value="1"/>
</dbReference>
<dbReference type="InterPro" id="IPR050266">
    <property type="entry name" value="AB_hydrolase_sf"/>
</dbReference>
<dbReference type="Proteomes" id="UP000198680">
    <property type="component" value="Unassembled WGS sequence"/>
</dbReference>
<dbReference type="GO" id="GO:0016020">
    <property type="term" value="C:membrane"/>
    <property type="evidence" value="ECO:0007669"/>
    <property type="project" value="TreeGrafter"/>
</dbReference>
<dbReference type="AlphaFoldDB" id="A0A1H0A122"/>
<keyword evidence="3" id="KW-1185">Reference proteome</keyword>
<feature type="domain" description="AB hydrolase-1" evidence="1">
    <location>
        <begin position="36"/>
        <end position="300"/>
    </location>
</feature>
<proteinExistence type="predicted"/>
<dbReference type="Gene3D" id="3.40.50.1820">
    <property type="entry name" value="alpha/beta hydrolase"/>
    <property type="match status" value="1"/>
</dbReference>
<name>A0A1H0A122_9ACTN</name>
<sequence length="308" mass="31641">MSDPARDPELISVPVEGGELAALHWPADSPGAPIAVLVHGITANAMAWARVAGALAGGFEVVAPDLRGRAASAGLPGPYGLERHAADVTAVLDSLGADDDAGADTAVLVGHSMGAYVATLATAGVARDRVHGLVLVDGGLSYPTPPGADVDAMLAALLGPSLDRLSMTFPDLAAVRAFWSQHPAVGPWVDVPSVAAYLARDVVGEPPALRSACVPEAVRVDGGDVLLNERVLEATTDLPVPATLLWATRGMFDQIPGLYDEVRLAQLGLEPSGITAREVPDTNHYSILWASQGVEAVAAAVREAAARD</sequence>
<dbReference type="EMBL" id="FNHE01000015">
    <property type="protein sequence ID" value="SDN27097.1"/>
    <property type="molecule type" value="Genomic_DNA"/>
</dbReference>
<evidence type="ECO:0000259" key="1">
    <source>
        <dbReference type="Pfam" id="PF12697"/>
    </source>
</evidence>
<dbReference type="GO" id="GO:0016787">
    <property type="term" value="F:hydrolase activity"/>
    <property type="evidence" value="ECO:0007669"/>
    <property type="project" value="UniProtKB-KW"/>
</dbReference>
<dbReference type="PANTHER" id="PTHR43798">
    <property type="entry name" value="MONOACYLGLYCEROL LIPASE"/>
    <property type="match status" value="1"/>
</dbReference>
<accession>A0A1H0A122</accession>
<dbReference type="PANTHER" id="PTHR43798:SF33">
    <property type="entry name" value="HYDROLASE, PUTATIVE (AFU_ORTHOLOGUE AFUA_2G14860)-RELATED"/>
    <property type="match status" value="1"/>
</dbReference>
<dbReference type="Pfam" id="PF12697">
    <property type="entry name" value="Abhydrolase_6"/>
    <property type="match status" value="1"/>
</dbReference>
<reference evidence="3" key="1">
    <citation type="submission" date="2016-10" db="EMBL/GenBank/DDBJ databases">
        <authorList>
            <person name="Varghese N."/>
            <person name="Submissions S."/>
        </authorList>
    </citation>
    <scope>NUCLEOTIDE SEQUENCE [LARGE SCALE GENOMIC DNA]</scope>
    <source>
        <strain evidence="3">DSM 45419</strain>
    </source>
</reference>
<dbReference type="RefSeq" id="WP_091223517.1">
    <property type="nucleotide sequence ID" value="NZ_FNHE01000015.1"/>
</dbReference>
<dbReference type="InterPro" id="IPR000073">
    <property type="entry name" value="AB_hydrolase_1"/>
</dbReference>
<evidence type="ECO:0000313" key="2">
    <source>
        <dbReference type="EMBL" id="SDN27097.1"/>
    </source>
</evidence>